<evidence type="ECO:0000313" key="3">
    <source>
        <dbReference type="Proteomes" id="UP000308054"/>
    </source>
</evidence>
<keyword evidence="3" id="KW-1185">Reference proteome</keyword>
<dbReference type="OrthoDB" id="9758243at2"/>
<protein>
    <recommendedName>
        <fullName evidence="1">Restriction endonuclease type I HsdR N-terminal domain-containing protein</fullName>
    </recommendedName>
</protein>
<reference evidence="2 3" key="1">
    <citation type="journal article" date="2017" name="Int. J. Syst. Evol. Microbiol.">
        <title>Marinicauda algicola sp. nov., isolated from a marine red alga Rhodosorus marinus.</title>
        <authorList>
            <person name="Jeong S.E."/>
            <person name="Jeon S.H."/>
            <person name="Chun B.H."/>
            <person name="Kim D.W."/>
            <person name="Jeon C.O."/>
        </authorList>
    </citation>
    <scope>NUCLEOTIDE SEQUENCE [LARGE SCALE GENOMIC DNA]</scope>
    <source>
        <strain evidence="2 3">JCM 31718</strain>
    </source>
</reference>
<dbReference type="GO" id="GO:0009035">
    <property type="term" value="F:type I site-specific deoxyribonuclease activity"/>
    <property type="evidence" value="ECO:0007669"/>
    <property type="project" value="UniProtKB-EC"/>
</dbReference>
<sequence>MDHYAGQAEETLFAQLTRALKDHGTLHVLRHGIKLVPGIKFSLCFFRPASGLNPELERLYQANILSVIEEVEYSTKNGNRIDVVLYVNGLPVATMELKNRLTGTTHKHAEKQYKTDRSPSGEPLLTFKRGALVHFAVDQDYVSMATRLRKPRSPEDGLRGTEGCPSAAWLSSGASCARTGFGRRRVHDLARSSRSPSSPQDDA</sequence>
<gene>
    <name evidence="2" type="ORF">E5163_07290</name>
</gene>
<evidence type="ECO:0000259" key="1">
    <source>
        <dbReference type="Pfam" id="PF04313"/>
    </source>
</evidence>
<dbReference type="Pfam" id="PF04313">
    <property type="entry name" value="HSDR_N"/>
    <property type="match status" value="1"/>
</dbReference>
<dbReference type="GO" id="GO:0003677">
    <property type="term" value="F:DNA binding"/>
    <property type="evidence" value="ECO:0007669"/>
    <property type="project" value="UniProtKB-KW"/>
</dbReference>
<dbReference type="EMBL" id="SRXW01000002">
    <property type="protein sequence ID" value="TGY89367.1"/>
    <property type="molecule type" value="Genomic_DNA"/>
</dbReference>
<evidence type="ECO:0000313" key="2">
    <source>
        <dbReference type="EMBL" id="TGY89367.1"/>
    </source>
</evidence>
<name>A0A4S2H1C8_9PROT</name>
<dbReference type="AlphaFoldDB" id="A0A4S2H1C8"/>
<dbReference type="GO" id="GO:0009307">
    <property type="term" value="P:DNA restriction-modification system"/>
    <property type="evidence" value="ECO:0007669"/>
    <property type="project" value="UniProtKB-KW"/>
</dbReference>
<comment type="caution">
    <text evidence="2">The sequence shown here is derived from an EMBL/GenBank/DDBJ whole genome shotgun (WGS) entry which is preliminary data.</text>
</comment>
<dbReference type="Gene3D" id="3.90.1570.50">
    <property type="match status" value="1"/>
</dbReference>
<dbReference type="GO" id="GO:0005524">
    <property type="term" value="F:ATP binding"/>
    <property type="evidence" value="ECO:0007669"/>
    <property type="project" value="UniProtKB-KW"/>
</dbReference>
<dbReference type="Proteomes" id="UP000308054">
    <property type="component" value="Unassembled WGS sequence"/>
</dbReference>
<feature type="domain" description="Restriction endonuclease type I HsdR N-terminal" evidence="1">
    <location>
        <begin position="61"/>
        <end position="150"/>
    </location>
</feature>
<organism evidence="2 3">
    <name type="scientific">Marinicauda algicola</name>
    <dbReference type="NCBI Taxonomy" id="2029849"/>
    <lineage>
        <taxon>Bacteria</taxon>
        <taxon>Pseudomonadati</taxon>
        <taxon>Pseudomonadota</taxon>
        <taxon>Alphaproteobacteria</taxon>
        <taxon>Maricaulales</taxon>
        <taxon>Maricaulaceae</taxon>
        <taxon>Marinicauda</taxon>
    </lineage>
</organism>
<dbReference type="InterPro" id="IPR007409">
    <property type="entry name" value="Restrct_endonuc_type1_HsdR_N"/>
</dbReference>
<proteinExistence type="predicted"/>
<accession>A0A4S2H1C8</accession>